<dbReference type="Pfam" id="PF02005">
    <property type="entry name" value="TRM"/>
    <property type="match status" value="2"/>
</dbReference>
<keyword evidence="4 8" id="KW-0949">S-adenosyl-L-methionine</keyword>
<evidence type="ECO:0000256" key="1">
    <source>
        <dbReference type="ARBA" id="ARBA00022555"/>
    </source>
</evidence>
<dbReference type="Gene3D" id="3.30.56.70">
    <property type="entry name" value="N2,N2-dimethylguanosine tRNA methyltransferase, C-terminal domain"/>
    <property type="match status" value="1"/>
</dbReference>
<dbReference type="PANTHER" id="PTHR10631:SF3">
    <property type="entry name" value="TRNA (GUANINE(26)-N(2))-DIMETHYLTRANSFERASE"/>
    <property type="match status" value="1"/>
</dbReference>
<keyword evidence="5 8" id="KW-0819">tRNA processing</keyword>
<dbReference type="GO" id="GO:0000049">
    <property type="term" value="F:tRNA binding"/>
    <property type="evidence" value="ECO:0007669"/>
    <property type="project" value="UniProtKB-UniRule"/>
</dbReference>
<protein>
    <recommendedName>
        <fullName evidence="7">tRNA (guanine(26)-N(2))-dimethyltransferase</fullName>
        <ecNumber evidence="7">2.1.1.216</ecNumber>
    </recommendedName>
</protein>
<dbReference type="EC" id="2.1.1.216" evidence="7"/>
<dbReference type="OrthoDB" id="372177at2157"/>
<organism evidence="9 10">
    <name type="scientific">Aciduliprofundum boonei (strain DSM 19572 / T469)</name>
    <dbReference type="NCBI Taxonomy" id="439481"/>
    <lineage>
        <taxon>Archaea</taxon>
        <taxon>Methanobacteriati</taxon>
        <taxon>Thermoplasmatota</taxon>
        <taxon>DHVE2 group</taxon>
        <taxon>Candidatus Aciduliprofundum</taxon>
    </lineage>
</organism>
<dbReference type="SUPFAM" id="SSF53335">
    <property type="entry name" value="S-adenosyl-L-methionine-dependent methyltransferases"/>
    <property type="match status" value="1"/>
</dbReference>
<evidence type="ECO:0000313" key="9">
    <source>
        <dbReference type="EMBL" id="ADD08108.1"/>
    </source>
</evidence>
<dbReference type="GO" id="GO:0160104">
    <property type="term" value="F:tRNA (guanine(26)-N2)-dimethyltransferase activity"/>
    <property type="evidence" value="ECO:0007669"/>
    <property type="project" value="UniProtKB-EC"/>
</dbReference>
<accession>B5IDN6</accession>
<keyword evidence="10" id="KW-1185">Reference proteome</keyword>
<evidence type="ECO:0000256" key="2">
    <source>
        <dbReference type="ARBA" id="ARBA00022603"/>
    </source>
</evidence>
<dbReference type="Gene3D" id="3.40.50.150">
    <property type="entry name" value="Vaccinia Virus protein VP39"/>
    <property type="match status" value="1"/>
</dbReference>
<evidence type="ECO:0000256" key="4">
    <source>
        <dbReference type="ARBA" id="ARBA00022691"/>
    </source>
</evidence>
<dbReference type="PROSITE" id="PS51626">
    <property type="entry name" value="SAM_MT_TRM1"/>
    <property type="match status" value="1"/>
</dbReference>
<evidence type="ECO:0000256" key="7">
    <source>
        <dbReference type="ARBA" id="ARBA00039099"/>
    </source>
</evidence>
<dbReference type="EMBL" id="CP001941">
    <property type="protein sequence ID" value="ADD08108.1"/>
    <property type="molecule type" value="Genomic_DNA"/>
</dbReference>
<dbReference type="GO" id="GO:0002940">
    <property type="term" value="P:tRNA N2-guanine methylation"/>
    <property type="evidence" value="ECO:0007669"/>
    <property type="project" value="TreeGrafter"/>
</dbReference>
<proteinExistence type="inferred from homology"/>
<dbReference type="GeneID" id="8827239"/>
<dbReference type="PANTHER" id="PTHR10631">
    <property type="entry name" value="N 2 ,N 2 -DIMETHYLGUANOSINE TRNA METHYLTRANSFERASE"/>
    <property type="match status" value="1"/>
</dbReference>
<dbReference type="AlphaFoldDB" id="B5IDN6"/>
<keyword evidence="1 8" id="KW-0820">tRNA-binding</keyword>
<dbReference type="HOGENOM" id="CLU_010862_5_1_2"/>
<evidence type="ECO:0000313" key="10">
    <source>
        <dbReference type="Proteomes" id="UP000001400"/>
    </source>
</evidence>
<evidence type="ECO:0000256" key="5">
    <source>
        <dbReference type="ARBA" id="ARBA00022694"/>
    </source>
</evidence>
<sequence length="340" mass="38500">MIVEEGKIKILAPNVNLRGPGKIEGVFYNRAMVFNRDTSIFLLYNLRVKNALDALAATGVRGIRFAKELGIETTINDKDSRAVEIIKKNLELNNVEARVTNRDANALMIEEKYNYVDIDPFGTPVPFIDSAILSGKIIGITATDTATLGGRNRRIVRRYLADVCAPTELVHEIGIRVLLGYIGRMAVRFDLGIEPIISIWQGHFYRVYVRIKKGVSKANATLEKIKNTEFGGPIWVGEMHDFSFLKNSKIPEWLPTKKILEKYLSIWKNEKFFLFYHLPSISSELRVSTPSPRQIIENLKEQGYEAYPTQFSPQGIRSNAPVDVLKDIIKSANSSHWESQ</sequence>
<keyword evidence="2 8" id="KW-0489">Methyltransferase</keyword>
<dbReference type="STRING" id="439481.Aboo_0297"/>
<dbReference type="InterPro" id="IPR002905">
    <property type="entry name" value="Trm1"/>
</dbReference>
<keyword evidence="6 8" id="KW-0694">RNA-binding</keyword>
<evidence type="ECO:0000256" key="8">
    <source>
        <dbReference type="PROSITE-ProRule" id="PRU00958"/>
    </source>
</evidence>
<evidence type="ECO:0000256" key="6">
    <source>
        <dbReference type="ARBA" id="ARBA00022884"/>
    </source>
</evidence>
<dbReference type="KEGG" id="abi:Aboo_0297"/>
<reference evidence="9" key="1">
    <citation type="submission" date="2010-02" db="EMBL/GenBank/DDBJ databases">
        <title>Complete sequence of Aciduliprofundum boonei T469.</title>
        <authorList>
            <consortium name="US DOE Joint Genome Institute"/>
            <person name="Lucas S."/>
            <person name="Copeland A."/>
            <person name="Lapidus A."/>
            <person name="Cheng J.-F."/>
            <person name="Bruce D."/>
            <person name="Goodwin L."/>
            <person name="Pitluck S."/>
            <person name="Saunders E."/>
            <person name="Detter J.C."/>
            <person name="Han C."/>
            <person name="Tapia R."/>
            <person name="Land M."/>
            <person name="Hauser L."/>
            <person name="Kyrpides N."/>
            <person name="Mikhailova N."/>
            <person name="Flores G."/>
            <person name="Reysenbach A.-L."/>
            <person name="Woyke T."/>
        </authorList>
    </citation>
    <scope>NUCLEOTIDE SEQUENCE</scope>
    <source>
        <strain evidence="9">T469</strain>
    </source>
</reference>
<keyword evidence="3 8" id="KW-0808">Transferase</keyword>
<dbReference type="eggNOG" id="arCOG01219">
    <property type="taxonomic scope" value="Archaea"/>
</dbReference>
<dbReference type="InterPro" id="IPR029063">
    <property type="entry name" value="SAM-dependent_MTases_sf"/>
</dbReference>
<comment type="similarity">
    <text evidence="8">Belongs to the class I-like SAM-binding methyltransferase superfamily. Trm1 family.</text>
</comment>
<name>B5IDN6_ACIB4</name>
<dbReference type="InterPro" id="IPR042296">
    <property type="entry name" value="tRNA_met_Trm1_C"/>
</dbReference>
<gene>
    <name evidence="9" type="ordered locus">Aboo_0297</name>
</gene>
<dbReference type="Proteomes" id="UP000001400">
    <property type="component" value="Chromosome"/>
</dbReference>
<dbReference type="RefSeq" id="WP_008084418.1">
    <property type="nucleotide sequence ID" value="NC_013926.1"/>
</dbReference>
<evidence type="ECO:0000256" key="3">
    <source>
        <dbReference type="ARBA" id="ARBA00022679"/>
    </source>
</evidence>